<evidence type="ECO:0000259" key="1">
    <source>
        <dbReference type="Pfam" id="PF14581"/>
    </source>
</evidence>
<dbReference type="InterPro" id="IPR027945">
    <property type="entry name" value="SseB_C"/>
</dbReference>
<comment type="caution">
    <text evidence="2">The sequence shown here is derived from an EMBL/GenBank/DDBJ whole genome shotgun (WGS) entry which is preliminary data.</text>
</comment>
<proteinExistence type="predicted"/>
<name>A0ABP3P6H8_9PROT</name>
<protein>
    <recommendedName>
        <fullName evidence="1">SseB protein C-terminal domain-containing protein</fullName>
    </recommendedName>
</protein>
<dbReference type="Proteomes" id="UP001499951">
    <property type="component" value="Unassembled WGS sequence"/>
</dbReference>
<keyword evidence="3" id="KW-1185">Reference proteome</keyword>
<feature type="domain" description="SseB protein C-terminal" evidence="1">
    <location>
        <begin position="41"/>
        <end position="141"/>
    </location>
</feature>
<evidence type="ECO:0000313" key="2">
    <source>
        <dbReference type="EMBL" id="GAA0561187.1"/>
    </source>
</evidence>
<dbReference type="Pfam" id="PF14581">
    <property type="entry name" value="SseB_C"/>
    <property type="match status" value="1"/>
</dbReference>
<sequence length="146" mass="16165">MFEATGGARFIVNPRSSPAKILNPDEIAWCLENFRPAAFSVLKPEIYPARLVKALCVLFMNRSQLQSARLTYVAPPGKEDGARIVIGIEADGDIPRLVEEIFTAAAVTEPDFPVDVASLDTNIANHPLHKHLLTVEPFYRREACYA</sequence>
<dbReference type="EMBL" id="BAAADD010000002">
    <property type="protein sequence ID" value="GAA0561187.1"/>
    <property type="molecule type" value="Genomic_DNA"/>
</dbReference>
<reference evidence="3" key="1">
    <citation type="journal article" date="2019" name="Int. J. Syst. Evol. Microbiol.">
        <title>The Global Catalogue of Microorganisms (GCM) 10K type strain sequencing project: providing services to taxonomists for standard genome sequencing and annotation.</title>
        <authorList>
            <consortium name="The Broad Institute Genomics Platform"/>
            <consortium name="The Broad Institute Genome Sequencing Center for Infectious Disease"/>
            <person name="Wu L."/>
            <person name="Ma J."/>
        </authorList>
    </citation>
    <scope>NUCLEOTIDE SEQUENCE [LARGE SCALE GENOMIC DNA]</scope>
    <source>
        <strain evidence="3">JCM 15089</strain>
    </source>
</reference>
<evidence type="ECO:0000313" key="3">
    <source>
        <dbReference type="Proteomes" id="UP001499951"/>
    </source>
</evidence>
<organism evidence="2 3">
    <name type="scientific">Rhizomicrobium electricum</name>
    <dbReference type="NCBI Taxonomy" id="480070"/>
    <lineage>
        <taxon>Bacteria</taxon>
        <taxon>Pseudomonadati</taxon>
        <taxon>Pseudomonadota</taxon>
        <taxon>Alphaproteobacteria</taxon>
        <taxon>Micropepsales</taxon>
        <taxon>Micropepsaceae</taxon>
        <taxon>Rhizomicrobium</taxon>
    </lineage>
</organism>
<accession>A0ABP3P6H8</accession>
<gene>
    <name evidence="2" type="ORF">GCM10008942_07010</name>
</gene>